<evidence type="ECO:0000256" key="1">
    <source>
        <dbReference type="ARBA" id="ARBA00023098"/>
    </source>
</evidence>
<gene>
    <name evidence="5" type="ORF">BJ970_000928</name>
</gene>
<dbReference type="Pfam" id="PF01734">
    <property type="entry name" value="Patatin"/>
    <property type="match status" value="1"/>
</dbReference>
<keyword evidence="3" id="KW-1133">Transmembrane helix</keyword>
<feature type="domain" description="PNPLA" evidence="4">
    <location>
        <begin position="17"/>
        <end position="288"/>
    </location>
</feature>
<dbReference type="Proteomes" id="UP000584374">
    <property type="component" value="Unassembled WGS sequence"/>
</dbReference>
<feature type="short sequence motif" description="GXSXG" evidence="2">
    <location>
        <begin position="79"/>
        <end position="83"/>
    </location>
</feature>
<evidence type="ECO:0000256" key="3">
    <source>
        <dbReference type="SAM" id="Phobius"/>
    </source>
</evidence>
<keyword evidence="3" id="KW-0472">Membrane</keyword>
<dbReference type="SUPFAM" id="SSF52151">
    <property type="entry name" value="FabD/lysophospholipase-like"/>
    <property type="match status" value="1"/>
</dbReference>
<keyword evidence="6" id="KW-1185">Reference proteome</keyword>
<organism evidence="5 6">
    <name type="scientific">Saccharopolyspora phatthalungensis</name>
    <dbReference type="NCBI Taxonomy" id="664693"/>
    <lineage>
        <taxon>Bacteria</taxon>
        <taxon>Bacillati</taxon>
        <taxon>Actinomycetota</taxon>
        <taxon>Actinomycetes</taxon>
        <taxon>Pseudonocardiales</taxon>
        <taxon>Pseudonocardiaceae</taxon>
        <taxon>Saccharopolyspora</taxon>
    </lineage>
</organism>
<dbReference type="InterPro" id="IPR016035">
    <property type="entry name" value="Acyl_Trfase/lysoPLipase"/>
</dbReference>
<sequence>MATAAGAENEQELRLALAMRGGASMAVWIGGAVAEINRLREAVADSEASADTEPTDAHPWAALAKLAGYDSVRVDVLAGASAGGLNATLLAATLVYGMPFDRMRQVWVRLADMEAMSRPVPRFWQPSPPSLLEGDRYFRAELIKVITDNVPATAEHPGNRADLLLTATLLDPVVEQHFDGRSGPMLQERRTAMFRFRHQGKAGDPLSDFGAGDDFAATVQQLAHAARSTSSFPFAFEPAQVRSSIGKPPDGEPNMVGVFSETAAEPGLAPFRVIDGGVLDNIPVSAAIDAITAAPADRPTHRWLLYLNPDPVASHGQRREPGLAVPVTLAALRARLSQESLLADIDALDEHNRVVERIALRRRALFAPLRNAPVAERAAVLEHQADAVESDNAVVRAELDAQAVHRLLTEPAGTEDGKLLPPVVGDPLAQWSAQARTQLAQRLSNGLGREATTRVFDDARGLLTAVQECLAWAWDIERWAPESREIGRCKSVLYRLRSFGEVLEGHADRYWINGAKLEPIVETAELDEWVQRVLRRRSRLQHRLPSPIRPLLGAALRAVEDGADFQQELAEFARELLSIVESSGADAVPDDVGLDAVAEARAVLHRVVERLAAAAPPRENFDEPQQIGYALLERSDRCPETLRQLVVLTAPLDVGRVPGSRINLLRVVSDEQSPLPFTALRRGENAPLRIADKIRGLDLGNFGAFLSAKWRANDWMWGRLDAAAALVGLLTDPARLAQRHRGSEELGDALQSIVCRPTTAELGELDEEQSKQWRGFLAEVWARHAGEVHAELDKLFADPDDEHPLTEIRRLLTERLQWTIAAEEIPFVEAVSSGADPRGGRRQPTPAPMRLSSEVERYDVGRQRFADLGEWRALSMATRFGLLAYRAARPAGHGVLPWLGRRAMTLIKPLLMATVFAVAAPRRAALLGFLAASAVAFTGTGASLPDMQLVYGSQNASSGYQWYGSLNAAEGADLSRLGAMAATSGAPLLRGCPEGAEPGTVVACAVADEHLGRCGEAPGDWMVVADFSGTSFGAGVLLAALCTAVFAVWSGHRLAHRFGRGLAHWLPAVFIAAALLGAEFWLFTTGFRLGPLGLAVAVGLLTWPATVAYRSFARVGAAVLTTLVFLGVLWLCEPTGWNGGWIVLATVLTGYAHMILLGTVDVLAPRPRETSSLT</sequence>
<accession>A0A840PZG1</accession>
<proteinExistence type="predicted"/>
<dbReference type="GO" id="GO:0016042">
    <property type="term" value="P:lipid catabolic process"/>
    <property type="evidence" value="ECO:0007669"/>
    <property type="project" value="UniProtKB-UniRule"/>
</dbReference>
<keyword evidence="3" id="KW-0812">Transmembrane</keyword>
<dbReference type="GO" id="GO:0016787">
    <property type="term" value="F:hydrolase activity"/>
    <property type="evidence" value="ECO:0007669"/>
    <property type="project" value="UniProtKB-UniRule"/>
</dbReference>
<evidence type="ECO:0000313" key="5">
    <source>
        <dbReference type="EMBL" id="MBB5153394.1"/>
    </source>
</evidence>
<keyword evidence="2" id="KW-0442">Lipid degradation</keyword>
<feature type="active site" description="Nucleophile" evidence="2">
    <location>
        <position position="81"/>
    </location>
</feature>
<feature type="transmembrane region" description="Helical" evidence="3">
    <location>
        <begin position="1142"/>
        <end position="1164"/>
    </location>
</feature>
<dbReference type="Gene3D" id="3.40.1090.10">
    <property type="entry name" value="Cytosolic phospholipase A2 catalytic domain"/>
    <property type="match status" value="1"/>
</dbReference>
<feature type="transmembrane region" description="Helical" evidence="3">
    <location>
        <begin position="1089"/>
        <end position="1105"/>
    </location>
</feature>
<evidence type="ECO:0000256" key="2">
    <source>
        <dbReference type="PROSITE-ProRule" id="PRU01161"/>
    </source>
</evidence>
<feature type="transmembrane region" description="Helical" evidence="3">
    <location>
        <begin position="1032"/>
        <end position="1050"/>
    </location>
</feature>
<comment type="caution">
    <text evidence="5">The sequence shown here is derived from an EMBL/GenBank/DDBJ whole genome shotgun (WGS) entry which is preliminary data.</text>
</comment>
<dbReference type="RefSeq" id="WP_184724125.1">
    <property type="nucleotide sequence ID" value="NZ_JACHIW010000001.1"/>
</dbReference>
<dbReference type="NCBIfam" id="TIGR03607">
    <property type="entry name" value="patatin-like protein"/>
    <property type="match status" value="1"/>
</dbReference>
<evidence type="ECO:0000313" key="6">
    <source>
        <dbReference type="Proteomes" id="UP000584374"/>
    </source>
</evidence>
<name>A0A840PZG1_9PSEU</name>
<dbReference type="InterPro" id="IPR002641">
    <property type="entry name" value="PNPLA_dom"/>
</dbReference>
<reference evidence="5 6" key="1">
    <citation type="submission" date="2020-08" db="EMBL/GenBank/DDBJ databases">
        <title>Sequencing the genomes of 1000 actinobacteria strains.</title>
        <authorList>
            <person name="Klenk H.-P."/>
        </authorList>
    </citation>
    <scope>NUCLEOTIDE SEQUENCE [LARGE SCALE GENOMIC DNA]</scope>
    <source>
        <strain evidence="5 6">DSM 45584</strain>
    </source>
</reference>
<feature type="transmembrane region" description="Helical" evidence="3">
    <location>
        <begin position="1112"/>
        <end position="1130"/>
    </location>
</feature>
<feature type="active site" description="Proton acceptor" evidence="2">
    <location>
        <position position="275"/>
    </location>
</feature>
<dbReference type="EMBL" id="JACHIW010000001">
    <property type="protein sequence ID" value="MBB5153394.1"/>
    <property type="molecule type" value="Genomic_DNA"/>
</dbReference>
<keyword evidence="1 2" id="KW-0443">Lipid metabolism</keyword>
<dbReference type="AlphaFoldDB" id="A0A840PZG1"/>
<dbReference type="PROSITE" id="PS51635">
    <property type="entry name" value="PNPLA"/>
    <property type="match status" value="1"/>
</dbReference>
<dbReference type="Pfam" id="PF11856">
    <property type="entry name" value="DUF3376"/>
    <property type="match status" value="1"/>
</dbReference>
<evidence type="ECO:0000259" key="4">
    <source>
        <dbReference type="PROSITE" id="PS51635"/>
    </source>
</evidence>
<comment type="caution">
    <text evidence="2">Lacks conserved residue(s) required for the propagation of feature annotation.</text>
</comment>
<dbReference type="InterPro" id="IPR019894">
    <property type="entry name" value="Patatin-related_protein"/>
</dbReference>
<keyword evidence="2" id="KW-0378">Hydrolase</keyword>
<protein>
    <submittedName>
        <fullName evidence="5">Patatin-related protein</fullName>
    </submittedName>
</protein>
<feature type="transmembrane region" description="Helical" evidence="3">
    <location>
        <begin position="1062"/>
        <end position="1083"/>
    </location>
</feature>
<dbReference type="InterPro" id="IPR024282">
    <property type="entry name" value="DUF3376"/>
</dbReference>
<feature type="short sequence motif" description="DGA/G" evidence="2">
    <location>
        <begin position="275"/>
        <end position="277"/>
    </location>
</feature>